<dbReference type="RefSeq" id="WP_078075199.1">
    <property type="nucleotide sequence ID" value="NZ_CP018047.1"/>
</dbReference>
<feature type="chain" id="PRO_5012595056" description="Lipoprotein" evidence="2">
    <location>
        <begin position="24"/>
        <end position="298"/>
    </location>
</feature>
<proteinExistence type="predicted"/>
<reference evidence="3 4" key="1">
    <citation type="submission" date="2016-11" db="EMBL/GenBank/DDBJ databases">
        <title>Complete genome sequence of Streptomyces niveus SCSIO 3406.</title>
        <authorList>
            <person name="Zhu Q."/>
            <person name="Cheng W."/>
            <person name="Song Y."/>
            <person name="Li Q."/>
            <person name="Ju J."/>
        </authorList>
    </citation>
    <scope>NUCLEOTIDE SEQUENCE [LARGE SCALE GENOMIC DNA]</scope>
    <source>
        <strain evidence="3 4">SCSIO 3406</strain>
    </source>
</reference>
<evidence type="ECO:0000313" key="4">
    <source>
        <dbReference type="Proteomes" id="UP000189677"/>
    </source>
</evidence>
<keyword evidence="4" id="KW-1185">Reference proteome</keyword>
<keyword evidence="2" id="KW-0732">Signal</keyword>
<feature type="signal peptide" evidence="2">
    <location>
        <begin position="1"/>
        <end position="23"/>
    </location>
</feature>
<accession>A0A1U9QR47</accession>
<evidence type="ECO:0000256" key="2">
    <source>
        <dbReference type="SAM" id="SignalP"/>
    </source>
</evidence>
<dbReference type="OrthoDB" id="3745543at2"/>
<protein>
    <recommendedName>
        <fullName evidence="5">Lipoprotein</fullName>
    </recommendedName>
</protein>
<dbReference type="Gene3D" id="2.50.20.20">
    <property type="match status" value="1"/>
</dbReference>
<dbReference type="Proteomes" id="UP000189677">
    <property type="component" value="Chromosome"/>
</dbReference>
<name>A0A1U9QR47_STRNV</name>
<dbReference type="EMBL" id="CP018047">
    <property type="protein sequence ID" value="AQU66667.1"/>
    <property type="molecule type" value="Genomic_DNA"/>
</dbReference>
<evidence type="ECO:0008006" key="5">
    <source>
        <dbReference type="Google" id="ProtNLM"/>
    </source>
</evidence>
<evidence type="ECO:0000313" key="3">
    <source>
        <dbReference type="EMBL" id="AQU66667.1"/>
    </source>
</evidence>
<evidence type="ECO:0000256" key="1">
    <source>
        <dbReference type="SAM" id="MobiDB-lite"/>
    </source>
</evidence>
<feature type="region of interest" description="Disordered" evidence="1">
    <location>
        <begin position="141"/>
        <end position="174"/>
    </location>
</feature>
<dbReference type="KEGG" id="snw:BBN63_10830"/>
<sequence>MTAIKRKFLAPALMSAITVAALASCSSGGGDRVAEGTDAAGAAAGQAAAPTTGTPSAGPFAGLDAARIAQEALAATKGAKSLRLTAEGTNDGRLLKLDFSLDERGTCTGGLRRDDSEAEFTVVDGVTYLKGDDEFWRAISSGANPDARSADPGPSAGTDSSDPSPGPSAGTGSSDELVGLLRGKWLRIPAGEDAAGRALGGACDLDAMLGRLDTAEAKGLTKGAAAEVDGRKAVTLVKRQNGVTRTTFVAAEGAPYVLKSVSEGGAESGTVLFRDFGVPVSAAAPPAAEVVDLGDVQR</sequence>
<gene>
    <name evidence="3" type="ORF">BBN63_10830</name>
</gene>
<dbReference type="PROSITE" id="PS51257">
    <property type="entry name" value="PROKAR_LIPOPROTEIN"/>
    <property type="match status" value="1"/>
</dbReference>
<dbReference type="AlphaFoldDB" id="A0A1U9QR47"/>
<feature type="compositionally biased region" description="Low complexity" evidence="1">
    <location>
        <begin position="151"/>
        <end position="174"/>
    </location>
</feature>
<organism evidence="3 4">
    <name type="scientific">Streptomyces niveus</name>
    <name type="common">Streptomyces spheroides</name>
    <dbReference type="NCBI Taxonomy" id="193462"/>
    <lineage>
        <taxon>Bacteria</taxon>
        <taxon>Bacillati</taxon>
        <taxon>Actinomycetota</taxon>
        <taxon>Actinomycetes</taxon>
        <taxon>Kitasatosporales</taxon>
        <taxon>Streptomycetaceae</taxon>
        <taxon>Streptomyces</taxon>
    </lineage>
</organism>